<organism evidence="11 12">
    <name type="scientific">Psilocybe cyanescens</name>
    <dbReference type="NCBI Taxonomy" id="93625"/>
    <lineage>
        <taxon>Eukaryota</taxon>
        <taxon>Fungi</taxon>
        <taxon>Dikarya</taxon>
        <taxon>Basidiomycota</taxon>
        <taxon>Agaricomycotina</taxon>
        <taxon>Agaricomycetes</taxon>
        <taxon>Agaricomycetidae</taxon>
        <taxon>Agaricales</taxon>
        <taxon>Agaricineae</taxon>
        <taxon>Strophariaceae</taxon>
        <taxon>Psilocybe</taxon>
    </lineage>
</organism>
<comment type="subcellular location">
    <subcellularLocation>
        <location evidence="1 7">Nucleus</location>
    </subcellularLocation>
</comment>
<dbReference type="InParanoid" id="A0A409XSM3"/>
<reference evidence="11 12" key="1">
    <citation type="journal article" date="2018" name="Evol. Lett.">
        <title>Horizontal gene cluster transfer increased hallucinogenic mushroom diversity.</title>
        <authorList>
            <person name="Reynolds H.T."/>
            <person name="Vijayakumar V."/>
            <person name="Gluck-Thaler E."/>
            <person name="Korotkin H.B."/>
            <person name="Matheny P.B."/>
            <person name="Slot J.C."/>
        </authorList>
    </citation>
    <scope>NUCLEOTIDE SEQUENCE [LARGE SCALE GENOMIC DNA]</scope>
    <source>
        <strain evidence="11 12">2631</strain>
    </source>
</reference>
<dbReference type="FunCoup" id="A0A409XSM3">
    <property type="interactions" value="234"/>
</dbReference>
<evidence type="ECO:0000256" key="7">
    <source>
        <dbReference type="RuleBase" id="RU365071"/>
    </source>
</evidence>
<evidence type="ECO:0000256" key="5">
    <source>
        <dbReference type="ARBA" id="ARBA00023204"/>
    </source>
</evidence>
<dbReference type="EMBL" id="NHYD01000622">
    <property type="protein sequence ID" value="PPQ93728.1"/>
    <property type="molecule type" value="Genomic_DNA"/>
</dbReference>
<dbReference type="Pfam" id="PF15412">
    <property type="entry name" value="Nse4-Nse3_bdg"/>
    <property type="match status" value="1"/>
</dbReference>
<evidence type="ECO:0000256" key="6">
    <source>
        <dbReference type="ARBA" id="ARBA00023242"/>
    </source>
</evidence>
<dbReference type="STRING" id="93625.A0A409XSM3"/>
<evidence type="ECO:0000256" key="4">
    <source>
        <dbReference type="ARBA" id="ARBA00023172"/>
    </source>
</evidence>
<feature type="compositionally biased region" description="Basic and acidic residues" evidence="8">
    <location>
        <begin position="182"/>
        <end position="205"/>
    </location>
</feature>
<keyword evidence="12" id="KW-1185">Reference proteome</keyword>
<keyword evidence="5 7" id="KW-0234">DNA repair</keyword>
<evidence type="ECO:0000313" key="11">
    <source>
        <dbReference type="EMBL" id="PPQ93728.1"/>
    </source>
</evidence>
<evidence type="ECO:0000259" key="10">
    <source>
        <dbReference type="Pfam" id="PF15412"/>
    </source>
</evidence>
<dbReference type="GO" id="GO:0006310">
    <property type="term" value="P:DNA recombination"/>
    <property type="evidence" value="ECO:0007669"/>
    <property type="project" value="UniProtKB-UniRule"/>
</dbReference>
<feature type="region of interest" description="Disordered" evidence="8">
    <location>
        <begin position="1"/>
        <end position="25"/>
    </location>
</feature>
<dbReference type="PANTHER" id="PTHR16140:SF0">
    <property type="entry name" value="NON-STRUCTURAL MAINTENANCE OF CHROMOSOMES ELEMENT 4"/>
    <property type="match status" value="1"/>
</dbReference>
<feature type="domain" description="Non-structural maintenance of chromosome element 4 C-terminal" evidence="9">
    <location>
        <begin position="228"/>
        <end position="302"/>
    </location>
</feature>
<accession>A0A409XSM3</accession>
<dbReference type="PANTHER" id="PTHR16140">
    <property type="entry name" value="NON-STRUCTURAL MAINTENANCE OF CHROMOSOMES ELEMENT 4"/>
    <property type="match status" value="1"/>
</dbReference>
<protein>
    <recommendedName>
        <fullName evidence="7">Non-structural maintenance of chromosomes element 4</fullName>
    </recommendedName>
</protein>
<evidence type="ECO:0000256" key="8">
    <source>
        <dbReference type="SAM" id="MobiDB-lite"/>
    </source>
</evidence>
<keyword evidence="4 7" id="KW-0233">DNA recombination</keyword>
<dbReference type="OrthoDB" id="361242at2759"/>
<sequence length="313" mass="35287">MSDAERDPSEDSSEDIVFDPDQNADEKRAIRQNYRSLTKKFEQHQGNPNDVTPDELLDRVKKADELFEKVKGPQEATLDSHLLLMATNLGAQKARAMKSGSGAFDVEDFVGKLVHYMGGQNAFEDGISEDSDAEDVHVVGPPLDWDRIGRKAMAKSHRVPVTGFMLGPLSIEQKKRAAMKRSKLEKNKEDERKPQELKEEDIARSKNETTNNVNILGAILDHFPYESPINIFEFVINPNDFAQSVENIFYLSFLIRDGQAASETRDGVPVVYGCGKPEEADYEAGLKKRQMVIEFDMATWKVIDNCRLTFIPC</sequence>
<comment type="similarity">
    <text evidence="2 7">Belongs to the NSE4 family.</text>
</comment>
<keyword evidence="3 7" id="KW-0227">DNA damage</keyword>
<dbReference type="AlphaFoldDB" id="A0A409XSM3"/>
<keyword evidence="6 7" id="KW-0539">Nucleus</keyword>
<dbReference type="InterPro" id="IPR027786">
    <property type="entry name" value="Nse4/EID"/>
</dbReference>
<evidence type="ECO:0000256" key="1">
    <source>
        <dbReference type="ARBA" id="ARBA00004123"/>
    </source>
</evidence>
<evidence type="ECO:0000313" key="12">
    <source>
        <dbReference type="Proteomes" id="UP000283269"/>
    </source>
</evidence>
<dbReference type="GO" id="GO:0030915">
    <property type="term" value="C:Smc5-Smc6 complex"/>
    <property type="evidence" value="ECO:0007669"/>
    <property type="project" value="UniProtKB-UniRule"/>
</dbReference>
<name>A0A409XSM3_PSICY</name>
<gene>
    <name evidence="11" type="ORF">CVT25_013068</name>
</gene>
<dbReference type="GO" id="GO:0006281">
    <property type="term" value="P:DNA repair"/>
    <property type="evidence" value="ECO:0007669"/>
    <property type="project" value="UniProtKB-UniRule"/>
</dbReference>
<comment type="subunit">
    <text evidence="7">Component of the SMC5-SMC6 complex.</text>
</comment>
<comment type="caution">
    <text evidence="11">The sequence shown here is derived from an EMBL/GenBank/DDBJ whole genome shotgun (WGS) entry which is preliminary data.</text>
</comment>
<evidence type="ECO:0000256" key="3">
    <source>
        <dbReference type="ARBA" id="ARBA00022763"/>
    </source>
</evidence>
<feature type="region of interest" description="Disordered" evidence="8">
    <location>
        <begin position="177"/>
        <end position="205"/>
    </location>
</feature>
<evidence type="ECO:0000259" key="9">
    <source>
        <dbReference type="Pfam" id="PF08743"/>
    </source>
</evidence>
<dbReference type="InterPro" id="IPR029225">
    <property type="entry name" value="Nse4_Nse3-bd"/>
</dbReference>
<proteinExistence type="inferred from homology"/>
<dbReference type="InterPro" id="IPR014854">
    <property type="entry name" value="Nse4_C"/>
</dbReference>
<feature type="domain" description="Nse4/EID protein Nse3/MAGE-binding" evidence="10">
    <location>
        <begin position="79"/>
        <end position="134"/>
    </location>
</feature>
<comment type="function">
    <text evidence="7">Component of the SMC5-SMC6 complex, that promotes sister chromatid alignment after DNA damage and facilitates double-stranded DNA breaks (DSBs) repair via homologous recombination between sister chromatids.</text>
</comment>
<dbReference type="Pfam" id="PF08743">
    <property type="entry name" value="Nse4_C"/>
    <property type="match status" value="1"/>
</dbReference>
<dbReference type="Proteomes" id="UP000283269">
    <property type="component" value="Unassembled WGS sequence"/>
</dbReference>
<evidence type="ECO:0000256" key="2">
    <source>
        <dbReference type="ARBA" id="ARBA00008997"/>
    </source>
</evidence>
<dbReference type="GO" id="GO:0005634">
    <property type="term" value="C:nucleus"/>
    <property type="evidence" value="ECO:0007669"/>
    <property type="project" value="UniProtKB-SubCell"/>
</dbReference>